<keyword evidence="4" id="KW-1185">Reference proteome</keyword>
<keyword evidence="1" id="KW-0812">Transmembrane</keyword>
<dbReference type="STRING" id="1287727.SAMN05443999_10924"/>
<proteinExistence type="predicted"/>
<evidence type="ECO:0000256" key="1">
    <source>
        <dbReference type="SAM" id="Phobius"/>
    </source>
</evidence>
<feature type="transmembrane region" description="Helical" evidence="1">
    <location>
        <begin position="41"/>
        <end position="60"/>
    </location>
</feature>
<dbReference type="RefSeq" id="WP_093037969.1">
    <property type="nucleotide sequence ID" value="NZ_FOAG01000009.1"/>
</dbReference>
<dbReference type="Proteomes" id="UP000199582">
    <property type="component" value="Unassembled WGS sequence"/>
</dbReference>
<feature type="domain" description="Putative Flp pilus-assembly TadG-like N-terminal" evidence="2">
    <location>
        <begin position="39"/>
        <end position="86"/>
    </location>
</feature>
<evidence type="ECO:0000259" key="2">
    <source>
        <dbReference type="Pfam" id="PF13400"/>
    </source>
</evidence>
<dbReference type="InterPro" id="IPR036465">
    <property type="entry name" value="vWFA_dom_sf"/>
</dbReference>
<accession>A0A1H7TUB1</accession>
<evidence type="ECO:0000313" key="4">
    <source>
        <dbReference type="Proteomes" id="UP000199582"/>
    </source>
</evidence>
<protein>
    <submittedName>
        <fullName evidence="3">Flp pilus assembly protein TadG</fullName>
    </submittedName>
</protein>
<dbReference type="OrthoDB" id="7522752at2"/>
<organism evidence="3 4">
    <name type="scientific">Roseovarius azorensis</name>
    <dbReference type="NCBI Taxonomy" id="1287727"/>
    <lineage>
        <taxon>Bacteria</taxon>
        <taxon>Pseudomonadati</taxon>
        <taxon>Pseudomonadota</taxon>
        <taxon>Alphaproteobacteria</taxon>
        <taxon>Rhodobacterales</taxon>
        <taxon>Roseobacteraceae</taxon>
        <taxon>Roseovarius</taxon>
    </lineage>
</organism>
<name>A0A1H7TUB1_9RHOB</name>
<evidence type="ECO:0000313" key="3">
    <source>
        <dbReference type="EMBL" id="SEL87497.1"/>
    </source>
</evidence>
<dbReference type="InterPro" id="IPR028087">
    <property type="entry name" value="Tad_N"/>
</dbReference>
<reference evidence="3 4" key="1">
    <citation type="submission" date="2016-10" db="EMBL/GenBank/DDBJ databases">
        <authorList>
            <person name="de Groot N.N."/>
        </authorList>
    </citation>
    <scope>NUCLEOTIDE SEQUENCE [LARGE SCALE GENOMIC DNA]</scope>
    <source>
        <strain evidence="3 4">DSM 100674</strain>
    </source>
</reference>
<dbReference type="EMBL" id="FOAG01000009">
    <property type="protein sequence ID" value="SEL87497.1"/>
    <property type="molecule type" value="Genomic_DNA"/>
</dbReference>
<sequence>MNSAQTHGKWPVAFQKLSGAIRYERFPAPVKTFAGEDGGGILPLTLFMTVLFLTVAGLGIDTMRHEMERTRIQAALDRAVLAGAAARNSVEARNIVEDYFDKAGMASYLHDEADDDISSSLTSAKVTASASKTVDTYLMKLSGVETLTAAGTSTAEVNIPKLEAILVLDVSGSMAQNSKMQNLQAAAKDFVTTIMNSSETGNAVMSIVPFSFSVSPTEAMYNALAVDERHKYSTCLEFKDNDYTHSELTSGASAQSSGIPVNQMVYTSAYGNFDDLNRSWRSCYNDEYMRILPYSTSITDLHAKIDALQPDGNTSGNEGMNWGAALLDPTFRQVTASMISVGALSSSLSHVPEDYGSPDTLKAIIFMGDGENTTSYFFDRSNPKYRGKFSDLHEIVFQDRVFKYAYDIYNVDRRKYGSDGESQCNKPRWECVYETNGEAESVYYLRNPLTGSYWSISEEKWITSSEFGNLDTSIEGFISKTQLNWEIAWGLMSPNYYGNITGDWRPWNDYMGSEYVDGAKKNTLMQSVCSATKTEGVVVYSIGFEVPEGGTADTELRKCASSPAHYYRADGANINNAFSAIAGNVKQLRLTQ</sequence>
<dbReference type="AlphaFoldDB" id="A0A1H7TUB1"/>
<dbReference type="Pfam" id="PF13400">
    <property type="entry name" value="Tad"/>
    <property type="match status" value="1"/>
</dbReference>
<keyword evidence="1" id="KW-0472">Membrane</keyword>
<dbReference type="Gene3D" id="3.40.50.410">
    <property type="entry name" value="von Willebrand factor, type A domain"/>
    <property type="match status" value="1"/>
</dbReference>
<keyword evidence="1" id="KW-1133">Transmembrane helix</keyword>
<dbReference type="SUPFAM" id="SSF53300">
    <property type="entry name" value="vWA-like"/>
    <property type="match status" value="1"/>
</dbReference>
<gene>
    <name evidence="3" type="ORF">SAMN05443999_10924</name>
</gene>